<evidence type="ECO:0000256" key="1">
    <source>
        <dbReference type="PROSITE-ProRule" id="PRU00047"/>
    </source>
</evidence>
<dbReference type="GO" id="GO:0008270">
    <property type="term" value="F:zinc ion binding"/>
    <property type="evidence" value="ECO:0007669"/>
    <property type="project" value="UniProtKB-KW"/>
</dbReference>
<keyword evidence="1" id="KW-0863">Zinc-finger</keyword>
<keyword evidence="4" id="KW-1185">Reference proteome</keyword>
<dbReference type="AlphaFoldDB" id="A0A8K0P7N1"/>
<accession>A0A8K0P7N1</accession>
<dbReference type="GO" id="GO:0003676">
    <property type="term" value="F:nucleic acid binding"/>
    <property type="evidence" value="ECO:0007669"/>
    <property type="project" value="InterPro"/>
</dbReference>
<dbReference type="EMBL" id="KZ308993">
    <property type="protein sequence ID" value="KAG8236167.1"/>
    <property type="molecule type" value="Genomic_DNA"/>
</dbReference>
<dbReference type="InterPro" id="IPR001878">
    <property type="entry name" value="Znf_CCHC"/>
</dbReference>
<evidence type="ECO:0000313" key="4">
    <source>
        <dbReference type="Proteomes" id="UP000792457"/>
    </source>
</evidence>
<organism evidence="3 4">
    <name type="scientific">Ladona fulva</name>
    <name type="common">Scarce chaser dragonfly</name>
    <name type="synonym">Libellula fulva</name>
    <dbReference type="NCBI Taxonomy" id="123851"/>
    <lineage>
        <taxon>Eukaryota</taxon>
        <taxon>Metazoa</taxon>
        <taxon>Ecdysozoa</taxon>
        <taxon>Arthropoda</taxon>
        <taxon>Hexapoda</taxon>
        <taxon>Insecta</taxon>
        <taxon>Pterygota</taxon>
        <taxon>Palaeoptera</taxon>
        <taxon>Odonata</taxon>
        <taxon>Epiprocta</taxon>
        <taxon>Anisoptera</taxon>
        <taxon>Libelluloidea</taxon>
        <taxon>Libellulidae</taxon>
        <taxon>Ladona</taxon>
    </lineage>
</organism>
<proteinExistence type="predicted"/>
<dbReference type="OrthoDB" id="6776451at2759"/>
<evidence type="ECO:0000259" key="2">
    <source>
        <dbReference type="PROSITE" id="PS50158"/>
    </source>
</evidence>
<evidence type="ECO:0000313" key="3">
    <source>
        <dbReference type="EMBL" id="KAG8236167.1"/>
    </source>
</evidence>
<name>A0A8K0P7N1_LADFU</name>
<keyword evidence="1" id="KW-0862">Zinc</keyword>
<gene>
    <name evidence="3" type="ORF">J437_LFUL005274</name>
</gene>
<dbReference type="PROSITE" id="PS50158">
    <property type="entry name" value="ZF_CCHC"/>
    <property type="match status" value="1"/>
</dbReference>
<comment type="caution">
    <text evidence="3">The sequence shown here is derived from an EMBL/GenBank/DDBJ whole genome shotgun (WGS) entry which is preliminary data.</text>
</comment>
<keyword evidence="1" id="KW-0479">Metal-binding</keyword>
<reference evidence="3" key="2">
    <citation type="submission" date="2017-10" db="EMBL/GenBank/DDBJ databases">
        <title>Ladona fulva Genome sequencing and assembly.</title>
        <authorList>
            <person name="Murali S."/>
            <person name="Richards S."/>
            <person name="Bandaranaike D."/>
            <person name="Bellair M."/>
            <person name="Blankenburg K."/>
            <person name="Chao H."/>
            <person name="Dinh H."/>
            <person name="Doddapaneni H."/>
            <person name="Dugan-Rocha S."/>
            <person name="Elkadiri S."/>
            <person name="Gnanaolivu R."/>
            <person name="Hernandez B."/>
            <person name="Skinner E."/>
            <person name="Javaid M."/>
            <person name="Lee S."/>
            <person name="Li M."/>
            <person name="Ming W."/>
            <person name="Munidasa M."/>
            <person name="Muniz J."/>
            <person name="Nguyen L."/>
            <person name="Hughes D."/>
            <person name="Osuji N."/>
            <person name="Pu L.-L."/>
            <person name="Puazo M."/>
            <person name="Qu C."/>
            <person name="Quiroz J."/>
            <person name="Raj R."/>
            <person name="Weissenberger G."/>
            <person name="Xin Y."/>
            <person name="Zou X."/>
            <person name="Han Y."/>
            <person name="Worley K."/>
            <person name="Muzny D."/>
            <person name="Gibbs R."/>
        </authorList>
    </citation>
    <scope>NUCLEOTIDE SEQUENCE</scope>
    <source>
        <strain evidence="3">Sampled in the wild</strain>
    </source>
</reference>
<dbReference type="Proteomes" id="UP000792457">
    <property type="component" value="Unassembled WGS sequence"/>
</dbReference>
<sequence>MSPFLIHRVLSGSVLGKLKSAEKLRDGTLLVETNDETQSEALLKMTNIQDTPIKVEPHKTLNTCRGVISCYDLMYITADEIAKEMASQGVISCRRLQRKQTGEMVNTTSVVLTFAWDRLPEKVYVGYEVCTVRPYIPSPIRCFKCNRHGHTANSCKAKPTCPKCAGDMYDGEPCNGPPKCINCEGCLPVYTRECPRLQEEKKITEIKVIEKVSYADARKKYREKVSPTFSRSYAAVTTIKRCSVSCQTDPWIEKAKNAKEKAKSIEKKLTNSIGARKMSKYLPPAS</sequence>
<protein>
    <recommendedName>
        <fullName evidence="2">CCHC-type domain-containing protein</fullName>
    </recommendedName>
</protein>
<reference evidence="3" key="1">
    <citation type="submission" date="2013-04" db="EMBL/GenBank/DDBJ databases">
        <authorList>
            <person name="Qu J."/>
            <person name="Murali S.C."/>
            <person name="Bandaranaike D."/>
            <person name="Bellair M."/>
            <person name="Blankenburg K."/>
            <person name="Chao H."/>
            <person name="Dinh H."/>
            <person name="Doddapaneni H."/>
            <person name="Downs B."/>
            <person name="Dugan-Rocha S."/>
            <person name="Elkadiri S."/>
            <person name="Gnanaolivu R.D."/>
            <person name="Hernandez B."/>
            <person name="Javaid M."/>
            <person name="Jayaseelan J.C."/>
            <person name="Lee S."/>
            <person name="Li M."/>
            <person name="Ming W."/>
            <person name="Munidasa M."/>
            <person name="Muniz J."/>
            <person name="Nguyen L."/>
            <person name="Ongeri F."/>
            <person name="Osuji N."/>
            <person name="Pu L.-L."/>
            <person name="Puazo M."/>
            <person name="Qu C."/>
            <person name="Quiroz J."/>
            <person name="Raj R."/>
            <person name="Weissenberger G."/>
            <person name="Xin Y."/>
            <person name="Zou X."/>
            <person name="Han Y."/>
            <person name="Richards S."/>
            <person name="Worley K."/>
            <person name="Muzny D."/>
            <person name="Gibbs R."/>
        </authorList>
    </citation>
    <scope>NUCLEOTIDE SEQUENCE</scope>
    <source>
        <strain evidence="3">Sampled in the wild</strain>
    </source>
</reference>
<feature type="domain" description="CCHC-type" evidence="2">
    <location>
        <begin position="141"/>
        <end position="156"/>
    </location>
</feature>